<dbReference type="EMBL" id="SHKY01000001">
    <property type="protein sequence ID" value="RZU54004.1"/>
    <property type="molecule type" value="Genomic_DNA"/>
</dbReference>
<keyword evidence="1" id="KW-0304">Gas vesicle</keyword>
<protein>
    <submittedName>
        <fullName evidence="4">Gas vesicle protein GvpL/GvpF</fullName>
    </submittedName>
</protein>
<dbReference type="PANTHER" id="PTHR36852">
    <property type="entry name" value="PROTEIN GVPL 2"/>
    <property type="match status" value="1"/>
</dbReference>
<dbReference type="RefSeq" id="WP_130512427.1">
    <property type="nucleotide sequence ID" value="NZ_SHKY01000001.1"/>
</dbReference>
<proteinExistence type="inferred from homology"/>
<dbReference type="GO" id="GO:0031412">
    <property type="term" value="P:gas vesicle organization"/>
    <property type="evidence" value="ECO:0007669"/>
    <property type="project" value="InterPro"/>
</dbReference>
<organism evidence="4 5">
    <name type="scientific">Krasilnikovia cinnamomea</name>
    <dbReference type="NCBI Taxonomy" id="349313"/>
    <lineage>
        <taxon>Bacteria</taxon>
        <taxon>Bacillati</taxon>
        <taxon>Actinomycetota</taxon>
        <taxon>Actinomycetes</taxon>
        <taxon>Micromonosporales</taxon>
        <taxon>Micromonosporaceae</taxon>
        <taxon>Krasilnikovia</taxon>
    </lineage>
</organism>
<dbReference type="Proteomes" id="UP000292564">
    <property type="component" value="Unassembled WGS sequence"/>
</dbReference>
<comment type="subcellular location">
    <subcellularLocation>
        <location evidence="2">Gas vesicle</location>
    </subcellularLocation>
</comment>
<name>A0A4Q7ZT05_9ACTN</name>
<evidence type="ECO:0000256" key="3">
    <source>
        <dbReference type="ARBA" id="ARBA00035643"/>
    </source>
</evidence>
<keyword evidence="5" id="KW-1185">Reference proteome</keyword>
<dbReference type="GO" id="GO:0031411">
    <property type="term" value="C:gas vesicle"/>
    <property type="evidence" value="ECO:0007669"/>
    <property type="project" value="UniProtKB-SubCell"/>
</dbReference>
<evidence type="ECO:0000313" key="4">
    <source>
        <dbReference type="EMBL" id="RZU54004.1"/>
    </source>
</evidence>
<accession>A0A4Q7ZT05</accession>
<dbReference type="AlphaFoldDB" id="A0A4Q7ZT05"/>
<evidence type="ECO:0000313" key="5">
    <source>
        <dbReference type="Proteomes" id="UP000292564"/>
    </source>
</evidence>
<comment type="similarity">
    <text evidence="3">Belongs to the gas vesicle GvpF/GvpL family.</text>
</comment>
<comment type="caution">
    <text evidence="4">The sequence shown here is derived from an EMBL/GenBank/DDBJ whole genome shotgun (WGS) entry which is preliminary data.</text>
</comment>
<dbReference type="InterPro" id="IPR009430">
    <property type="entry name" value="GvpL/GvpF"/>
</dbReference>
<evidence type="ECO:0000256" key="2">
    <source>
        <dbReference type="ARBA" id="ARBA00035108"/>
    </source>
</evidence>
<dbReference type="Pfam" id="PF06386">
    <property type="entry name" value="GvpL_GvpF"/>
    <property type="match status" value="1"/>
</dbReference>
<reference evidence="4 5" key="1">
    <citation type="submission" date="2019-02" db="EMBL/GenBank/DDBJ databases">
        <title>Sequencing the genomes of 1000 actinobacteria strains.</title>
        <authorList>
            <person name="Klenk H.-P."/>
        </authorList>
    </citation>
    <scope>NUCLEOTIDE SEQUENCE [LARGE SCALE GENOMIC DNA]</scope>
    <source>
        <strain evidence="4 5">DSM 45162</strain>
    </source>
</reference>
<sequence length="269" mass="28528">MTVPMNDGPGATCAGPVRGIWVYAVVLVPCPAPALTGVADEPLFAVENAGLAAVVGSVPLAGFAAVGTGDDRDRVERIARAHHRVLTDLRVHAALVPFRLGTVYRDEAGVAGMLGQRRALLRDGLRLAAGRTEWGVKAHLRRPPAPDPGERATAGAAGTGTAFLMRRRAERQGAELLLRQAAERADVIHRTFCGYAAVSRRYPPHDPWLAGAEEWTLLNAAYLVSDDDTARFAGAATEMQAVDPALRIEITGPWPPYCAVAEPPGPGRP</sequence>
<dbReference type="PANTHER" id="PTHR36852:SF1">
    <property type="entry name" value="PROTEIN GVPL 2"/>
    <property type="match status" value="1"/>
</dbReference>
<gene>
    <name evidence="4" type="ORF">EV385_5941</name>
</gene>
<dbReference type="OrthoDB" id="146444at2"/>
<evidence type="ECO:0000256" key="1">
    <source>
        <dbReference type="ARBA" id="ARBA00022987"/>
    </source>
</evidence>